<feature type="compositionally biased region" description="Low complexity" evidence="1">
    <location>
        <begin position="261"/>
        <end position="274"/>
    </location>
</feature>
<name>A0A0D2MML2_9CHLO</name>
<feature type="region of interest" description="Disordered" evidence="1">
    <location>
        <begin position="186"/>
        <end position="223"/>
    </location>
</feature>
<organism evidence="3 4">
    <name type="scientific">Monoraphidium neglectum</name>
    <dbReference type="NCBI Taxonomy" id="145388"/>
    <lineage>
        <taxon>Eukaryota</taxon>
        <taxon>Viridiplantae</taxon>
        <taxon>Chlorophyta</taxon>
        <taxon>core chlorophytes</taxon>
        <taxon>Chlorophyceae</taxon>
        <taxon>CS clade</taxon>
        <taxon>Sphaeropleales</taxon>
        <taxon>Selenastraceae</taxon>
        <taxon>Monoraphidium</taxon>
    </lineage>
</organism>
<sequence>MATAAAAAAAALPSAVPEAARTVDMAEEALHAGKWLQARSRASEVLAQQGAALADVTRAFYVLLQVDFHAGRLTDLKEASQFYGRDLQSLPVTVILLWGVIALEMEAGAAARAVLGSYTARLSEAAGAPLPSEDHLALSRLYAVRVLRGACGDAAGARAWLLAGGAGLSDGQRQLLLTELEDTEAAAHGCSEQREQQQREQQQQAGPSGGLTEPSNGNSGGVAAAAAGWAEGGLGQPGQFFTVTGEIEEIEDDWPTPPTLPAAGSAAAAAHAAGAGPGGRRGGGEGQGEGGQQQQQGVATRTWAWAVERAGQLRAAPVVQDTLRLLHLEDVPAWQIAGGAAAAALVAFSVYRERRGIRRAAVGAASGLLAGLSQVAAMATGFEPNAMAAVPRPQ</sequence>
<evidence type="ECO:0000256" key="1">
    <source>
        <dbReference type="SAM" id="MobiDB-lite"/>
    </source>
</evidence>
<feature type="compositionally biased region" description="Gly residues" evidence="1">
    <location>
        <begin position="275"/>
        <end position="291"/>
    </location>
</feature>
<dbReference type="EMBL" id="KK101198">
    <property type="protein sequence ID" value="KIZ01792.1"/>
    <property type="molecule type" value="Genomic_DNA"/>
</dbReference>
<dbReference type="RefSeq" id="XP_013900811.1">
    <property type="nucleotide sequence ID" value="XM_014045357.1"/>
</dbReference>
<keyword evidence="4" id="KW-1185">Reference proteome</keyword>
<keyword evidence="2" id="KW-0472">Membrane</keyword>
<dbReference type="KEGG" id="mng:MNEG_6167"/>
<dbReference type="AlphaFoldDB" id="A0A0D2MML2"/>
<evidence type="ECO:0000313" key="3">
    <source>
        <dbReference type="EMBL" id="KIZ01792.1"/>
    </source>
</evidence>
<feature type="region of interest" description="Disordered" evidence="1">
    <location>
        <begin position="251"/>
        <end position="298"/>
    </location>
</feature>
<evidence type="ECO:0000256" key="2">
    <source>
        <dbReference type="SAM" id="Phobius"/>
    </source>
</evidence>
<keyword evidence="2" id="KW-0812">Transmembrane</keyword>
<accession>A0A0D2MML2</accession>
<keyword evidence="2" id="KW-1133">Transmembrane helix</keyword>
<gene>
    <name evidence="3" type="ORF">MNEG_6167</name>
</gene>
<feature type="transmembrane region" description="Helical" evidence="2">
    <location>
        <begin position="333"/>
        <end position="351"/>
    </location>
</feature>
<dbReference type="OrthoDB" id="10636986at2759"/>
<evidence type="ECO:0000313" key="4">
    <source>
        <dbReference type="Proteomes" id="UP000054498"/>
    </source>
</evidence>
<dbReference type="GeneID" id="25739043"/>
<dbReference type="Proteomes" id="UP000054498">
    <property type="component" value="Unassembled WGS sequence"/>
</dbReference>
<reference evidence="3 4" key="1">
    <citation type="journal article" date="2013" name="BMC Genomics">
        <title>Reconstruction of the lipid metabolism for the microalga Monoraphidium neglectum from its genome sequence reveals characteristics suitable for biofuel production.</title>
        <authorList>
            <person name="Bogen C."/>
            <person name="Al-Dilaimi A."/>
            <person name="Albersmeier A."/>
            <person name="Wichmann J."/>
            <person name="Grundmann M."/>
            <person name="Rupp O."/>
            <person name="Lauersen K.J."/>
            <person name="Blifernez-Klassen O."/>
            <person name="Kalinowski J."/>
            <person name="Goesmann A."/>
            <person name="Mussgnug J.H."/>
            <person name="Kruse O."/>
        </authorList>
    </citation>
    <scope>NUCLEOTIDE SEQUENCE [LARGE SCALE GENOMIC DNA]</scope>
    <source>
        <strain evidence="3 4">SAG 48.87</strain>
    </source>
</reference>
<proteinExistence type="predicted"/>
<protein>
    <submittedName>
        <fullName evidence="3">Uncharacterized protein</fullName>
    </submittedName>
</protein>